<dbReference type="InterPro" id="IPR006093">
    <property type="entry name" value="Oxy_OxRdtase_FAD_BS"/>
</dbReference>
<keyword evidence="4" id="KW-0560">Oxidoreductase</keyword>
<dbReference type="AlphaFoldDB" id="A0A1X7U3V7"/>
<feature type="signal peptide" evidence="5">
    <location>
        <begin position="1"/>
        <end position="17"/>
    </location>
</feature>
<comment type="pathway">
    <text evidence="1">Cofactor biosynthesis; L-ascorbate biosynthesis.</text>
</comment>
<proteinExistence type="inferred from homology"/>
<evidence type="ECO:0000256" key="3">
    <source>
        <dbReference type="ARBA" id="ARBA00022644"/>
    </source>
</evidence>
<feature type="domain" description="FAD-binding PCMH-type" evidence="6">
    <location>
        <begin position="40"/>
        <end position="209"/>
    </location>
</feature>
<gene>
    <name evidence="7" type="primary">100633693</name>
</gene>
<dbReference type="GO" id="GO:0016020">
    <property type="term" value="C:membrane"/>
    <property type="evidence" value="ECO:0007669"/>
    <property type="project" value="InterPro"/>
</dbReference>
<sequence>MLSCFLWIFSFTISFTAYSISQMSQHAANGPPITNTDDAIFYDPERVFAPSSLDDIRGLIHKARKNGHKVRPLGSGHSWNTMAVSDDIYISLYNYRGLVNVDTDRKQITVRGGTRLWELNRYASKYGLAMTILPSITNQTIGGAIATGTHGSGIKYGSLSSFVVELELITGTGKILTLKRNDTRLFDAAGVSLGLLGIITKVTLQCEEAFNLLEVRHTYSLQHCLDQYKDIVGSSQYVKFWIEFNSKACAVYTVNRTTEEPRNRPPQPLSDILTVILELFQLFFSVFPSTANTGMKLLFKYADVLPNQIRTDYSFNVLPIPNYIDEYHTEAEFAVPYDDCSRAISDVLRVKDEHNIPLNHIIEVRFVKGDSFWLSNEYQRDNCHVTLLLHNPSDYYTRLYFNTYYQIVLKYGGRPHWGKVLAMSPDEARRLYPKLDEFIEVYRKLDPDRIFANDLLESILGV</sequence>
<dbReference type="InParanoid" id="A0A1X7U3V7"/>
<dbReference type="EnsemblMetazoa" id="Aqu2.1.22363_001">
    <property type="protein sequence ID" value="Aqu2.1.22363_001"/>
    <property type="gene ID" value="Aqu2.1.22363"/>
</dbReference>
<reference evidence="8" key="1">
    <citation type="journal article" date="2010" name="Nature">
        <title>The Amphimedon queenslandica genome and the evolution of animal complexity.</title>
        <authorList>
            <person name="Srivastava M."/>
            <person name="Simakov O."/>
            <person name="Chapman J."/>
            <person name="Fahey B."/>
            <person name="Gauthier M.E."/>
            <person name="Mitros T."/>
            <person name="Richards G.S."/>
            <person name="Conaco C."/>
            <person name="Dacre M."/>
            <person name="Hellsten U."/>
            <person name="Larroux C."/>
            <person name="Putnam N.H."/>
            <person name="Stanke M."/>
            <person name="Adamska M."/>
            <person name="Darling A."/>
            <person name="Degnan S.M."/>
            <person name="Oakley T.H."/>
            <person name="Plachetzki D.C."/>
            <person name="Zhai Y."/>
            <person name="Adamski M."/>
            <person name="Calcino A."/>
            <person name="Cummins S.F."/>
            <person name="Goodstein D.M."/>
            <person name="Harris C."/>
            <person name="Jackson D.J."/>
            <person name="Leys S.P."/>
            <person name="Shu S."/>
            <person name="Woodcroft B.J."/>
            <person name="Vervoort M."/>
            <person name="Kosik K.S."/>
            <person name="Manning G."/>
            <person name="Degnan B.M."/>
            <person name="Rokhsar D.S."/>
        </authorList>
    </citation>
    <scope>NUCLEOTIDE SEQUENCE [LARGE SCALE GENOMIC DNA]</scope>
</reference>
<keyword evidence="3" id="KW-0060">Ascorbate biosynthesis</keyword>
<dbReference type="OrthoDB" id="610608at2759"/>
<dbReference type="InterPro" id="IPR036318">
    <property type="entry name" value="FAD-bd_PCMH-like_sf"/>
</dbReference>
<dbReference type="GO" id="GO:0019853">
    <property type="term" value="P:L-ascorbic acid biosynthetic process"/>
    <property type="evidence" value="ECO:0007669"/>
    <property type="project" value="UniProtKB-KW"/>
</dbReference>
<evidence type="ECO:0000256" key="5">
    <source>
        <dbReference type="SAM" id="SignalP"/>
    </source>
</evidence>
<dbReference type="PANTHER" id="PTHR43762:SF1">
    <property type="entry name" value="D-ARABINONO-1,4-LACTONE OXIDASE"/>
    <property type="match status" value="1"/>
</dbReference>
<evidence type="ECO:0000256" key="4">
    <source>
        <dbReference type="ARBA" id="ARBA00023002"/>
    </source>
</evidence>
<evidence type="ECO:0000313" key="8">
    <source>
        <dbReference type="Proteomes" id="UP000007879"/>
    </source>
</evidence>
<dbReference type="PIRSF" id="PIRSF000136">
    <property type="entry name" value="LGO_GLO"/>
    <property type="match status" value="1"/>
</dbReference>
<dbReference type="Pfam" id="PF01565">
    <property type="entry name" value="FAD_binding_4"/>
    <property type="match status" value="1"/>
</dbReference>
<keyword evidence="5" id="KW-0732">Signal</keyword>
<evidence type="ECO:0000259" key="6">
    <source>
        <dbReference type="PROSITE" id="PS51387"/>
    </source>
</evidence>
<feature type="chain" id="PRO_5012620711" description="FAD-binding PCMH-type domain-containing protein" evidence="5">
    <location>
        <begin position="18"/>
        <end position="462"/>
    </location>
</feature>
<dbReference type="UniPathway" id="UPA00991">
    <property type="reaction ID" value="UER00939"/>
</dbReference>
<organism evidence="7">
    <name type="scientific">Amphimedon queenslandica</name>
    <name type="common">Sponge</name>
    <dbReference type="NCBI Taxonomy" id="400682"/>
    <lineage>
        <taxon>Eukaryota</taxon>
        <taxon>Metazoa</taxon>
        <taxon>Porifera</taxon>
        <taxon>Demospongiae</taxon>
        <taxon>Heteroscleromorpha</taxon>
        <taxon>Haplosclerida</taxon>
        <taxon>Niphatidae</taxon>
        <taxon>Amphimedon</taxon>
    </lineage>
</organism>
<dbReference type="PROSITE" id="PS00862">
    <property type="entry name" value="OX2_COVAL_FAD"/>
    <property type="match status" value="1"/>
</dbReference>
<dbReference type="Gene3D" id="1.10.45.10">
    <property type="entry name" value="Vanillyl-alcohol Oxidase, Chain A, domain 4"/>
    <property type="match status" value="1"/>
</dbReference>
<dbReference type="InterPro" id="IPR016167">
    <property type="entry name" value="FAD-bd_PCMH_sub1"/>
</dbReference>
<dbReference type="InterPro" id="IPR016166">
    <property type="entry name" value="FAD-bd_PCMH"/>
</dbReference>
<dbReference type="InterPro" id="IPR016169">
    <property type="entry name" value="FAD-bd_PCMH_sub2"/>
</dbReference>
<evidence type="ECO:0000256" key="2">
    <source>
        <dbReference type="ARBA" id="ARBA00005466"/>
    </source>
</evidence>
<dbReference type="STRING" id="400682.A0A1X7U3V7"/>
<dbReference type="InterPro" id="IPR007173">
    <property type="entry name" value="ALO_C"/>
</dbReference>
<dbReference type="Gene3D" id="3.30.465.10">
    <property type="match status" value="1"/>
</dbReference>
<dbReference type="Pfam" id="PF04030">
    <property type="entry name" value="ALO"/>
    <property type="match status" value="1"/>
</dbReference>
<dbReference type="Gene3D" id="3.30.70.2520">
    <property type="match status" value="1"/>
</dbReference>
<dbReference type="PROSITE" id="PS51387">
    <property type="entry name" value="FAD_PCMH"/>
    <property type="match status" value="1"/>
</dbReference>
<dbReference type="PANTHER" id="PTHR43762">
    <property type="entry name" value="L-GULONOLACTONE OXIDASE"/>
    <property type="match status" value="1"/>
</dbReference>
<accession>A0A1X7U3V7</accession>
<dbReference type="EnsemblMetazoa" id="XM_003389027.3">
    <property type="protein sequence ID" value="XP_003389075.2"/>
    <property type="gene ID" value="LOC100633693"/>
</dbReference>
<dbReference type="Proteomes" id="UP000007879">
    <property type="component" value="Unassembled WGS sequence"/>
</dbReference>
<dbReference type="InterPro" id="IPR016171">
    <property type="entry name" value="Vanillyl_alc_oxidase_C-sub2"/>
</dbReference>
<dbReference type="InterPro" id="IPR010031">
    <property type="entry name" value="FAD_lactone_oxidase-like"/>
</dbReference>
<evidence type="ECO:0000256" key="1">
    <source>
        <dbReference type="ARBA" id="ARBA00005147"/>
    </source>
</evidence>
<dbReference type="SUPFAM" id="SSF56176">
    <property type="entry name" value="FAD-binding/transporter-associated domain-like"/>
    <property type="match status" value="1"/>
</dbReference>
<evidence type="ECO:0000313" key="7">
    <source>
        <dbReference type="EnsemblMetazoa" id="Aqu2.1.22363_001"/>
    </source>
</evidence>
<dbReference type="Gene3D" id="3.30.43.10">
    <property type="entry name" value="Uridine Diphospho-n-acetylenolpyruvylglucosamine Reductase, domain 2"/>
    <property type="match status" value="1"/>
</dbReference>
<protein>
    <recommendedName>
        <fullName evidence="6">FAD-binding PCMH-type domain-containing protein</fullName>
    </recommendedName>
</protein>
<dbReference type="eggNOG" id="KOG4730">
    <property type="taxonomic scope" value="Eukaryota"/>
</dbReference>
<dbReference type="KEGG" id="aqu:100633693"/>
<dbReference type="GO" id="GO:0003885">
    <property type="term" value="F:D-arabinono-1,4-lactone oxidase activity"/>
    <property type="evidence" value="ECO:0007669"/>
    <property type="project" value="InterPro"/>
</dbReference>
<dbReference type="InterPro" id="IPR006094">
    <property type="entry name" value="Oxid_FAD_bind_N"/>
</dbReference>
<reference evidence="7" key="2">
    <citation type="submission" date="2017-05" db="UniProtKB">
        <authorList>
            <consortium name="EnsemblMetazoa"/>
        </authorList>
    </citation>
    <scope>IDENTIFICATION</scope>
</reference>
<name>A0A1X7U3V7_AMPQE</name>
<dbReference type="GO" id="GO:0071949">
    <property type="term" value="F:FAD binding"/>
    <property type="evidence" value="ECO:0007669"/>
    <property type="project" value="InterPro"/>
</dbReference>
<comment type="similarity">
    <text evidence="2">Belongs to the oxygen-dependent FAD-linked oxidoreductase family.</text>
</comment>
<keyword evidence="8" id="KW-1185">Reference proteome</keyword>